<protein>
    <submittedName>
        <fullName evidence="9">AI-2E family transporter</fullName>
    </submittedName>
</protein>
<dbReference type="AlphaFoldDB" id="A0A7L5C030"/>
<evidence type="ECO:0000313" key="9">
    <source>
        <dbReference type="EMBL" id="QIE56733.1"/>
    </source>
</evidence>
<keyword evidence="4" id="KW-1003">Cell membrane</keyword>
<sequence length="369" mass="39330">MSIPPERLDHLEARVTDLVIRLILLGLFAYVSLALIRPFLPVVIWAIILAVALGPMHAWLSAKMGERRKLAAVLVTLVSLAVVIGPVAALAGNLVETVYDLVARANNGSLRLPELSERLSTLPLVGDRLQEFWSLAASGLKSVLIRYKEFLAPFGVKVLGLLSTISFDLFQFILSIVVAGLFLTPGPDLAKWGRRIATRVVAPRGEQFVDLATTTIRNVSRGVVGVALLQSILIGVVLQAAGLPSAGLLAFVILVLSILQIGPVLVVLPVLIWAWVTMTTGGALLLTGLLVPLTVMDNFLKPMLMGRGLKTPALVIFLGVIGGTLTYGLIGLFLGPVVLAVFYDLIVSWALYGGASAKTGQVEQETPAN</sequence>
<dbReference type="RefSeq" id="WP_165100403.1">
    <property type="nucleotide sequence ID" value="NZ_CP049056.1"/>
</dbReference>
<feature type="transmembrane region" description="Helical" evidence="8">
    <location>
        <begin position="42"/>
        <end position="60"/>
    </location>
</feature>
<keyword evidence="6 8" id="KW-1133">Transmembrane helix</keyword>
<organism evidence="9 10">
    <name type="scientific">Pikeienuella piscinae</name>
    <dbReference type="NCBI Taxonomy" id="2748098"/>
    <lineage>
        <taxon>Bacteria</taxon>
        <taxon>Pseudomonadati</taxon>
        <taxon>Pseudomonadota</taxon>
        <taxon>Alphaproteobacteria</taxon>
        <taxon>Rhodobacterales</taxon>
        <taxon>Paracoccaceae</taxon>
        <taxon>Pikeienuella</taxon>
    </lineage>
</organism>
<keyword evidence="7 8" id="KW-0472">Membrane</keyword>
<evidence type="ECO:0000256" key="3">
    <source>
        <dbReference type="ARBA" id="ARBA00022448"/>
    </source>
</evidence>
<dbReference type="KEGG" id="hdh:G5B40_15610"/>
<evidence type="ECO:0000256" key="8">
    <source>
        <dbReference type="SAM" id="Phobius"/>
    </source>
</evidence>
<dbReference type="GO" id="GO:0005886">
    <property type="term" value="C:plasma membrane"/>
    <property type="evidence" value="ECO:0007669"/>
    <property type="project" value="UniProtKB-SubCell"/>
</dbReference>
<feature type="transmembrane region" description="Helical" evidence="8">
    <location>
        <begin position="18"/>
        <end position="36"/>
    </location>
</feature>
<feature type="transmembrane region" description="Helical" evidence="8">
    <location>
        <begin position="159"/>
        <end position="183"/>
    </location>
</feature>
<evidence type="ECO:0000256" key="5">
    <source>
        <dbReference type="ARBA" id="ARBA00022692"/>
    </source>
</evidence>
<feature type="transmembrane region" description="Helical" evidence="8">
    <location>
        <begin position="248"/>
        <end position="276"/>
    </location>
</feature>
<keyword evidence="10" id="KW-1185">Reference proteome</keyword>
<keyword evidence="5 8" id="KW-0812">Transmembrane</keyword>
<reference evidence="9 10" key="1">
    <citation type="submission" date="2020-02" db="EMBL/GenBank/DDBJ databases">
        <title>complete genome sequence of Rhodobacteraceae bacterium.</title>
        <authorList>
            <person name="Park J."/>
            <person name="Kim Y.-S."/>
            <person name="Kim K.-H."/>
        </authorList>
    </citation>
    <scope>NUCLEOTIDE SEQUENCE [LARGE SCALE GENOMIC DNA]</scope>
    <source>
        <strain evidence="9 10">RR4-56</strain>
    </source>
</reference>
<feature type="transmembrane region" description="Helical" evidence="8">
    <location>
        <begin position="312"/>
        <end position="343"/>
    </location>
</feature>
<dbReference type="Proteomes" id="UP000503336">
    <property type="component" value="Chromosome"/>
</dbReference>
<dbReference type="PANTHER" id="PTHR21716:SF67">
    <property type="entry name" value="TRANSPORT PROTEIN YDIK-RELATED"/>
    <property type="match status" value="1"/>
</dbReference>
<evidence type="ECO:0000313" key="10">
    <source>
        <dbReference type="Proteomes" id="UP000503336"/>
    </source>
</evidence>
<name>A0A7L5C030_9RHOB</name>
<feature type="transmembrane region" description="Helical" evidence="8">
    <location>
        <begin position="72"/>
        <end position="91"/>
    </location>
</feature>
<evidence type="ECO:0000256" key="6">
    <source>
        <dbReference type="ARBA" id="ARBA00022989"/>
    </source>
</evidence>
<dbReference type="EMBL" id="CP049056">
    <property type="protein sequence ID" value="QIE56733.1"/>
    <property type="molecule type" value="Genomic_DNA"/>
</dbReference>
<gene>
    <name evidence="9" type="ORF">G5B40_15610</name>
</gene>
<proteinExistence type="inferred from homology"/>
<keyword evidence="3" id="KW-0813">Transport</keyword>
<evidence type="ECO:0000256" key="2">
    <source>
        <dbReference type="ARBA" id="ARBA00009773"/>
    </source>
</evidence>
<evidence type="ECO:0000256" key="7">
    <source>
        <dbReference type="ARBA" id="ARBA00023136"/>
    </source>
</evidence>
<comment type="subcellular location">
    <subcellularLocation>
        <location evidence="1">Cell membrane</location>
        <topology evidence="1">Multi-pass membrane protein</topology>
    </subcellularLocation>
</comment>
<comment type="similarity">
    <text evidence="2">Belongs to the autoinducer-2 exporter (AI-2E) (TC 2.A.86) family.</text>
</comment>
<feature type="transmembrane region" description="Helical" evidence="8">
    <location>
        <begin position="222"/>
        <end position="241"/>
    </location>
</feature>
<dbReference type="Pfam" id="PF01594">
    <property type="entry name" value="AI-2E_transport"/>
    <property type="match status" value="1"/>
</dbReference>
<feature type="transmembrane region" description="Helical" evidence="8">
    <location>
        <begin position="282"/>
        <end position="300"/>
    </location>
</feature>
<evidence type="ECO:0000256" key="4">
    <source>
        <dbReference type="ARBA" id="ARBA00022475"/>
    </source>
</evidence>
<dbReference type="InterPro" id="IPR002549">
    <property type="entry name" value="AI-2E-like"/>
</dbReference>
<evidence type="ECO:0000256" key="1">
    <source>
        <dbReference type="ARBA" id="ARBA00004651"/>
    </source>
</evidence>
<accession>A0A7L5C030</accession>
<dbReference type="PANTHER" id="PTHR21716">
    <property type="entry name" value="TRANSMEMBRANE PROTEIN"/>
    <property type="match status" value="1"/>
</dbReference>